<dbReference type="Proteomes" id="UP001243757">
    <property type="component" value="Unassembled WGS sequence"/>
</dbReference>
<feature type="transmembrane region" description="Helical" evidence="1">
    <location>
        <begin position="159"/>
        <end position="185"/>
    </location>
</feature>
<feature type="transmembrane region" description="Helical" evidence="1">
    <location>
        <begin position="84"/>
        <end position="109"/>
    </location>
</feature>
<organism evidence="2 3">
    <name type="scientific">Pseudodonghicola flavimaris</name>
    <dbReference type="NCBI Taxonomy" id="3050036"/>
    <lineage>
        <taxon>Bacteria</taxon>
        <taxon>Pseudomonadati</taxon>
        <taxon>Pseudomonadota</taxon>
        <taxon>Alphaproteobacteria</taxon>
        <taxon>Rhodobacterales</taxon>
        <taxon>Paracoccaceae</taxon>
        <taxon>Pseudodonghicola</taxon>
    </lineage>
</organism>
<keyword evidence="1" id="KW-1133">Transmembrane helix</keyword>
<comment type="caution">
    <text evidence="2">The sequence shown here is derived from an EMBL/GenBank/DDBJ whole genome shotgun (WGS) entry which is preliminary data.</text>
</comment>
<accession>A0ABT7EZV1</accession>
<keyword evidence="3" id="KW-1185">Reference proteome</keyword>
<feature type="transmembrane region" description="Helical" evidence="1">
    <location>
        <begin position="12"/>
        <end position="36"/>
    </location>
</feature>
<feature type="transmembrane region" description="Helical" evidence="1">
    <location>
        <begin position="115"/>
        <end position="138"/>
    </location>
</feature>
<name>A0ABT7EZV1_9RHOB</name>
<gene>
    <name evidence="2" type="ORF">QO033_09315</name>
</gene>
<protein>
    <recommendedName>
        <fullName evidence="4">Glycerophosphoryl diester phosphodiesterase membrane domain-containing protein</fullName>
    </recommendedName>
</protein>
<feature type="transmembrane region" description="Helical" evidence="1">
    <location>
        <begin position="42"/>
        <end position="63"/>
    </location>
</feature>
<reference evidence="2 3" key="1">
    <citation type="submission" date="2023-05" db="EMBL/GenBank/DDBJ databases">
        <title>Pseudodonghicola sp. nov.</title>
        <authorList>
            <person name="Huang J."/>
        </authorList>
    </citation>
    <scope>NUCLEOTIDE SEQUENCE [LARGE SCALE GENOMIC DNA]</scope>
    <source>
        <strain evidence="2 3">IC7</strain>
    </source>
</reference>
<dbReference type="EMBL" id="JASNJD010000005">
    <property type="protein sequence ID" value="MDK3017875.1"/>
    <property type="molecule type" value="Genomic_DNA"/>
</dbReference>
<evidence type="ECO:0000313" key="2">
    <source>
        <dbReference type="EMBL" id="MDK3017875.1"/>
    </source>
</evidence>
<keyword evidence="1" id="KW-0812">Transmembrane</keyword>
<feature type="transmembrane region" description="Helical" evidence="1">
    <location>
        <begin position="191"/>
        <end position="220"/>
    </location>
</feature>
<proteinExistence type="predicted"/>
<evidence type="ECO:0008006" key="4">
    <source>
        <dbReference type="Google" id="ProtNLM"/>
    </source>
</evidence>
<evidence type="ECO:0000313" key="3">
    <source>
        <dbReference type="Proteomes" id="UP001243757"/>
    </source>
</evidence>
<sequence length="226" mass="24081">MIFSDIGVTLRISAPLLAMFLAQGIAFVLSGGAAGLPRGLEILLDILNLIASLWVAVAWHRYVLLAQYPEGLVPEFRGGEMIAYFGKTLLLMLIIVLPFLAVFALGMALSGAERVIAVPVIVMVLVAIWVMMRLSVLLPAAAVGRRLSVAEAWQATRPISFGVLGLALLIILVSALVGAPVLLVLGGAPMIVAFAGLIVVQWFFTLLWLSAMTTLFGVFVEGRALD</sequence>
<dbReference type="RefSeq" id="WP_284480685.1">
    <property type="nucleotide sequence ID" value="NZ_JASNJD010000005.1"/>
</dbReference>
<keyword evidence="1" id="KW-0472">Membrane</keyword>
<evidence type="ECO:0000256" key="1">
    <source>
        <dbReference type="SAM" id="Phobius"/>
    </source>
</evidence>